<evidence type="ECO:0000256" key="5">
    <source>
        <dbReference type="ARBA" id="ARBA00023136"/>
    </source>
</evidence>
<evidence type="ECO:0000256" key="1">
    <source>
        <dbReference type="ARBA" id="ARBA00004141"/>
    </source>
</evidence>
<dbReference type="PANTHER" id="PTHR43385:SF1">
    <property type="entry name" value="RIBOFLAVIN TRANSPORTER RIBJ"/>
    <property type="match status" value="1"/>
</dbReference>
<dbReference type="PANTHER" id="PTHR43385">
    <property type="entry name" value="RIBOFLAVIN TRANSPORTER RIBJ"/>
    <property type="match status" value="1"/>
</dbReference>
<feature type="transmembrane region" description="Helical" evidence="6">
    <location>
        <begin position="83"/>
        <end position="104"/>
    </location>
</feature>
<proteinExistence type="predicted"/>
<feature type="transmembrane region" description="Helical" evidence="6">
    <location>
        <begin position="116"/>
        <end position="146"/>
    </location>
</feature>
<dbReference type="InterPro" id="IPR052983">
    <property type="entry name" value="MFS_Riboflavin_Transporter"/>
</dbReference>
<protein>
    <submittedName>
        <fullName evidence="7">Monocarboxylate transporter 9-like protein</fullName>
    </submittedName>
</protein>
<feature type="transmembrane region" description="Helical" evidence="6">
    <location>
        <begin position="158"/>
        <end position="178"/>
    </location>
</feature>
<organism evidence="7">
    <name type="scientific">Rhipicephalus zambeziensis</name>
    <dbReference type="NCBI Taxonomy" id="60191"/>
    <lineage>
        <taxon>Eukaryota</taxon>
        <taxon>Metazoa</taxon>
        <taxon>Ecdysozoa</taxon>
        <taxon>Arthropoda</taxon>
        <taxon>Chelicerata</taxon>
        <taxon>Arachnida</taxon>
        <taxon>Acari</taxon>
        <taxon>Parasitiformes</taxon>
        <taxon>Ixodida</taxon>
        <taxon>Ixodoidea</taxon>
        <taxon>Ixodidae</taxon>
        <taxon>Rhipicephalinae</taxon>
        <taxon>Rhipicephalus</taxon>
        <taxon>Rhipicephalus</taxon>
    </lineage>
</organism>
<evidence type="ECO:0000256" key="3">
    <source>
        <dbReference type="ARBA" id="ARBA00022692"/>
    </source>
</evidence>
<comment type="subcellular location">
    <subcellularLocation>
        <location evidence="1">Membrane</location>
        <topology evidence="1">Multi-pass membrane protein</topology>
    </subcellularLocation>
</comment>
<keyword evidence="4 6" id="KW-1133">Transmembrane helix</keyword>
<keyword evidence="2" id="KW-0813">Transport</keyword>
<sequence>MNNATFVDDISEVSPPQEHCDALPHMGDRPQAQKRRTANHASAPWRVAVVGCLIVLFATSVFGTSGLFYVYFMDTFSVSHEAASWPASTMAVTLNCAGLVVSLLQRFLSIFQISLLGSLLLWTSLILAAFAPNMGVMTLLFGAFHGFFRDARGSYDNLVRLIAGMAATSAILILLLRIPRKKC</sequence>
<evidence type="ECO:0000313" key="7">
    <source>
        <dbReference type="EMBL" id="MAA21084.1"/>
    </source>
</evidence>
<dbReference type="InterPro" id="IPR036259">
    <property type="entry name" value="MFS_trans_sf"/>
</dbReference>
<name>A0A224Z4C1_9ACAR</name>
<dbReference type="SUPFAM" id="SSF103473">
    <property type="entry name" value="MFS general substrate transporter"/>
    <property type="match status" value="1"/>
</dbReference>
<evidence type="ECO:0000256" key="4">
    <source>
        <dbReference type="ARBA" id="ARBA00022989"/>
    </source>
</evidence>
<keyword evidence="5 6" id="KW-0472">Membrane</keyword>
<evidence type="ECO:0000256" key="6">
    <source>
        <dbReference type="SAM" id="Phobius"/>
    </source>
</evidence>
<dbReference type="GO" id="GO:0016020">
    <property type="term" value="C:membrane"/>
    <property type="evidence" value="ECO:0007669"/>
    <property type="project" value="UniProtKB-SubCell"/>
</dbReference>
<evidence type="ECO:0000256" key="2">
    <source>
        <dbReference type="ARBA" id="ARBA00022448"/>
    </source>
</evidence>
<keyword evidence="3 6" id="KW-0812">Transmembrane</keyword>
<dbReference type="AlphaFoldDB" id="A0A224Z4C1"/>
<reference evidence="7" key="1">
    <citation type="journal article" date="2017" name="Parasit. Vectors">
        <title>Sialotranscriptomics of Rhipicephalus zambeziensis reveals intricate expression profiles of secretory proteins and suggests tight temporal transcriptional regulation during blood-feeding.</title>
        <authorList>
            <person name="de Castro M.H."/>
            <person name="de Klerk D."/>
            <person name="Pienaar R."/>
            <person name="Rees D.J.G."/>
            <person name="Mans B.J."/>
        </authorList>
    </citation>
    <scope>NUCLEOTIDE SEQUENCE</scope>
    <source>
        <tissue evidence="7">Salivary glands</tissue>
    </source>
</reference>
<dbReference type="EMBL" id="GFPF01009938">
    <property type="protein sequence ID" value="MAA21084.1"/>
    <property type="molecule type" value="Transcribed_RNA"/>
</dbReference>
<feature type="transmembrane region" description="Helical" evidence="6">
    <location>
        <begin position="45"/>
        <end position="71"/>
    </location>
</feature>
<accession>A0A224Z4C1</accession>